<proteinExistence type="predicted"/>
<evidence type="ECO:0000313" key="1">
    <source>
        <dbReference type="EMBL" id="TDL45251.1"/>
    </source>
</evidence>
<gene>
    <name evidence="1" type="ORF">E2R54_01945</name>
</gene>
<comment type="caution">
    <text evidence="1">The sequence shown here is derived from an EMBL/GenBank/DDBJ whole genome shotgun (WGS) entry which is preliminary data.</text>
</comment>
<organism evidence="1 2">
    <name type="scientific">Microbacterium oleivorans</name>
    <dbReference type="NCBI Taxonomy" id="273677"/>
    <lineage>
        <taxon>Bacteria</taxon>
        <taxon>Bacillati</taxon>
        <taxon>Actinomycetota</taxon>
        <taxon>Actinomycetes</taxon>
        <taxon>Micrococcales</taxon>
        <taxon>Microbacteriaceae</taxon>
        <taxon>Microbacterium</taxon>
    </lineage>
</organism>
<dbReference type="InterPro" id="IPR029058">
    <property type="entry name" value="AB_hydrolase_fold"/>
</dbReference>
<reference evidence="1 2" key="1">
    <citation type="submission" date="2019-03" db="EMBL/GenBank/DDBJ databases">
        <title>Genome Sequencing and Assembly of Various Microbes Isolated from Partially Reclaimed Soil and Acid Mine Drainage (AMD) Site.</title>
        <authorList>
            <person name="Steinbock B."/>
            <person name="Bechtold R."/>
            <person name="Sevigny J.L."/>
            <person name="Thomas D."/>
            <person name="Cuthill L.R."/>
            <person name="Aveiro Johannsen E.J."/>
            <person name="Thomas K."/>
            <person name="Ghosh A."/>
        </authorList>
    </citation>
    <scope>NUCLEOTIDE SEQUENCE [LARGE SCALE GENOMIC DNA]</scope>
    <source>
        <strain evidence="1 2">F-B2</strain>
    </source>
</reference>
<dbReference type="EMBL" id="SMZX01000001">
    <property type="protein sequence ID" value="TDL45251.1"/>
    <property type="molecule type" value="Genomic_DNA"/>
</dbReference>
<dbReference type="Gene3D" id="3.40.50.1820">
    <property type="entry name" value="alpha/beta hydrolase"/>
    <property type="match status" value="1"/>
</dbReference>
<accession>A0A4R5YKZ8</accession>
<protein>
    <submittedName>
        <fullName evidence="1">Uncharacterized protein</fullName>
    </submittedName>
</protein>
<name>A0A4R5YKZ8_9MICO</name>
<sequence length="193" mass="20597">MQMCWPQRGRGQGGGLFVPEIRRSTLHGGCLQCAKRRGRSRSGGVAAVLRPRDASQNRVRRRCACRSERDRSCIGDTEITSVGDTARLTVDGRSVAEHLATDFRGILAAQQLGNVKPSAPVHSAHSYFDDLLPQDQGLDLSRRWCRPGATVQFDSLVSPGHNASALEAGAHATVGTTAQVAGAPAPNNCAFLP</sequence>
<dbReference type="AlphaFoldDB" id="A0A4R5YKZ8"/>
<dbReference type="Pfam" id="PF03583">
    <property type="entry name" value="LIP"/>
    <property type="match status" value="1"/>
</dbReference>
<evidence type="ECO:0000313" key="2">
    <source>
        <dbReference type="Proteomes" id="UP000295633"/>
    </source>
</evidence>
<dbReference type="GO" id="GO:0016042">
    <property type="term" value="P:lipid catabolic process"/>
    <property type="evidence" value="ECO:0007669"/>
    <property type="project" value="InterPro"/>
</dbReference>
<dbReference type="InterPro" id="IPR005152">
    <property type="entry name" value="Lipase_secreted"/>
</dbReference>
<dbReference type="GO" id="GO:0004806">
    <property type="term" value="F:triacylglycerol lipase activity"/>
    <property type="evidence" value="ECO:0007669"/>
    <property type="project" value="InterPro"/>
</dbReference>
<dbReference type="Proteomes" id="UP000295633">
    <property type="component" value="Unassembled WGS sequence"/>
</dbReference>